<evidence type="ECO:0000256" key="1">
    <source>
        <dbReference type="SAM" id="MobiDB-lite"/>
    </source>
</evidence>
<evidence type="ECO:0000259" key="2">
    <source>
        <dbReference type="Pfam" id="PF03413"/>
    </source>
</evidence>
<feature type="domain" description="PepSY" evidence="2">
    <location>
        <begin position="162"/>
        <end position="210"/>
    </location>
</feature>
<evidence type="ECO:0000313" key="4">
    <source>
        <dbReference type="Proteomes" id="UP001515100"/>
    </source>
</evidence>
<dbReference type="AlphaFoldDB" id="A0A641ASM6"/>
<proteinExistence type="predicted"/>
<dbReference type="EMBL" id="SDPP02000001">
    <property type="protein sequence ID" value="KAA1380233.1"/>
    <property type="molecule type" value="Genomic_DNA"/>
</dbReference>
<feature type="compositionally biased region" description="Low complexity" evidence="1">
    <location>
        <begin position="1"/>
        <end position="11"/>
    </location>
</feature>
<dbReference type="Pfam" id="PF03413">
    <property type="entry name" value="PepSY"/>
    <property type="match status" value="2"/>
</dbReference>
<organism evidence="3 4">
    <name type="scientific">Aeromicrobium fastidiosum</name>
    <dbReference type="NCBI Taxonomy" id="52699"/>
    <lineage>
        <taxon>Bacteria</taxon>
        <taxon>Bacillati</taxon>
        <taxon>Actinomycetota</taxon>
        <taxon>Actinomycetes</taxon>
        <taxon>Propionibacteriales</taxon>
        <taxon>Nocardioidaceae</taxon>
        <taxon>Aeromicrobium</taxon>
    </lineage>
</organism>
<keyword evidence="4" id="KW-1185">Reference proteome</keyword>
<feature type="region of interest" description="Disordered" evidence="1">
    <location>
        <begin position="1"/>
        <end position="27"/>
    </location>
</feature>
<gene>
    <name evidence="3" type="ORF">ESP62_003290</name>
</gene>
<comment type="caution">
    <text evidence="3">The sequence shown here is derived from an EMBL/GenBank/DDBJ whole genome shotgun (WGS) entry which is preliminary data.</text>
</comment>
<protein>
    <submittedName>
        <fullName evidence="3">PepSY domain-containing protein</fullName>
    </submittedName>
</protein>
<feature type="domain" description="PepSY" evidence="2">
    <location>
        <begin position="64"/>
        <end position="110"/>
    </location>
</feature>
<dbReference type="Gene3D" id="3.30.505.20">
    <property type="match status" value="2"/>
</dbReference>
<feature type="compositionally biased region" description="Polar residues" evidence="1">
    <location>
        <begin position="120"/>
        <end position="138"/>
    </location>
</feature>
<reference evidence="3" key="1">
    <citation type="submission" date="2019-09" db="EMBL/GenBank/DDBJ databases">
        <authorList>
            <person name="Li J."/>
        </authorList>
    </citation>
    <scope>NUCLEOTIDE SEQUENCE [LARGE SCALE GENOMIC DNA]</scope>
    <source>
        <strain evidence="3">NRBC 14897</strain>
    </source>
</reference>
<dbReference type="OrthoDB" id="3747754at2"/>
<accession>A0A641ASM6</accession>
<feature type="region of interest" description="Disordered" evidence="1">
    <location>
        <begin position="120"/>
        <end position="155"/>
    </location>
</feature>
<evidence type="ECO:0000313" key="3">
    <source>
        <dbReference type="EMBL" id="KAA1380233.1"/>
    </source>
</evidence>
<sequence>MRSSRSTRSPSQPIAKEHPMRTTTRTGTAVRTRLAAVGAISALALTLVACGGSDDEALSSSDRSKASAAALEYVGGGAVTDAERGDGDDRYAYQVEVTLPNGTDIDVELDTSFSVTNSPAKASDFATDTPSSAPTSDAPTDAPTDAPSGVAPDDDRALVGETLTKAKAAALKATGGGKVTETSGSDDADHVYEVDVLLPSGEDVTVELDADFTVTKIDR</sequence>
<dbReference type="Proteomes" id="UP001515100">
    <property type="component" value="Unassembled WGS sequence"/>
</dbReference>
<name>A0A641ASM6_9ACTN</name>
<dbReference type="InterPro" id="IPR025711">
    <property type="entry name" value="PepSY"/>
</dbReference>